<accession>A0A1I2GLU7</accession>
<protein>
    <submittedName>
        <fullName evidence="1">Uncharacterized protein</fullName>
    </submittedName>
</protein>
<gene>
    <name evidence="1" type="ORF">SAMN02799615_02687</name>
</gene>
<keyword evidence="2" id="KW-1185">Reference proteome</keyword>
<evidence type="ECO:0000313" key="1">
    <source>
        <dbReference type="EMBL" id="SFF18218.1"/>
    </source>
</evidence>
<organism evidence="1 2">
    <name type="scientific">Dyella marensis</name>
    <dbReference type="NCBI Taxonomy" id="500610"/>
    <lineage>
        <taxon>Bacteria</taxon>
        <taxon>Pseudomonadati</taxon>
        <taxon>Pseudomonadota</taxon>
        <taxon>Gammaproteobacteria</taxon>
        <taxon>Lysobacterales</taxon>
        <taxon>Rhodanobacteraceae</taxon>
        <taxon>Dyella</taxon>
    </lineage>
</organism>
<proteinExistence type="predicted"/>
<evidence type="ECO:0000313" key="2">
    <source>
        <dbReference type="Proteomes" id="UP000199477"/>
    </source>
</evidence>
<dbReference type="Proteomes" id="UP000199477">
    <property type="component" value="Unassembled WGS sequence"/>
</dbReference>
<sequence>MVELSSSEIAQVSGGLKWSRAEMSDNVEIDPGVPNDTRMMWAAWGNRNEWLA</sequence>
<name>A0A1I2GLU7_9GAMM</name>
<reference evidence="2" key="1">
    <citation type="submission" date="2016-10" db="EMBL/GenBank/DDBJ databases">
        <authorList>
            <person name="Varghese N."/>
            <person name="Submissions S."/>
        </authorList>
    </citation>
    <scope>NUCLEOTIDE SEQUENCE [LARGE SCALE GENOMIC DNA]</scope>
    <source>
        <strain evidence="2">UNC178MFTsu3.1</strain>
    </source>
</reference>
<dbReference type="RefSeq" id="WP_155964695.1">
    <property type="nucleotide sequence ID" value="NZ_FONH01000009.1"/>
</dbReference>
<dbReference type="AlphaFoldDB" id="A0A1I2GLU7"/>
<dbReference type="EMBL" id="FONH01000009">
    <property type="protein sequence ID" value="SFF18218.1"/>
    <property type="molecule type" value="Genomic_DNA"/>
</dbReference>